<feature type="compositionally biased region" description="Low complexity" evidence="1">
    <location>
        <begin position="237"/>
        <end position="248"/>
    </location>
</feature>
<protein>
    <recommendedName>
        <fullName evidence="2">C2 NT-type domain-containing protein</fullName>
    </recommendedName>
</protein>
<keyword evidence="4" id="KW-1185">Reference proteome</keyword>
<dbReference type="PROSITE" id="PS51840">
    <property type="entry name" value="C2_NT"/>
    <property type="match status" value="1"/>
</dbReference>
<feature type="region of interest" description="Disordered" evidence="1">
    <location>
        <begin position="298"/>
        <end position="323"/>
    </location>
</feature>
<reference evidence="3" key="1">
    <citation type="journal article" date="2023" name="Mol. Biol. Evol.">
        <title>Third-Generation Sequencing Reveals the Adaptive Role of the Epigenome in Three Deep-Sea Polychaetes.</title>
        <authorList>
            <person name="Perez M."/>
            <person name="Aroh O."/>
            <person name="Sun Y."/>
            <person name="Lan Y."/>
            <person name="Juniper S.K."/>
            <person name="Young C.R."/>
            <person name="Angers B."/>
            <person name="Qian P.Y."/>
        </authorList>
    </citation>
    <scope>NUCLEOTIDE SEQUENCE</scope>
    <source>
        <strain evidence="3">P08H-3</strain>
    </source>
</reference>
<feature type="domain" description="C2 NT-type" evidence="2">
    <location>
        <begin position="7"/>
        <end position="157"/>
    </location>
</feature>
<dbReference type="Proteomes" id="UP001208570">
    <property type="component" value="Unassembled WGS sequence"/>
</dbReference>
<dbReference type="AlphaFoldDB" id="A0AAD9KDF2"/>
<gene>
    <name evidence="3" type="ORF">LSH36_8g04000</name>
</gene>
<feature type="region of interest" description="Disordered" evidence="1">
    <location>
        <begin position="223"/>
        <end position="251"/>
    </location>
</feature>
<evidence type="ECO:0000313" key="3">
    <source>
        <dbReference type="EMBL" id="KAK2169623.1"/>
    </source>
</evidence>
<organism evidence="3 4">
    <name type="scientific">Paralvinella palmiformis</name>
    <dbReference type="NCBI Taxonomy" id="53620"/>
    <lineage>
        <taxon>Eukaryota</taxon>
        <taxon>Metazoa</taxon>
        <taxon>Spiralia</taxon>
        <taxon>Lophotrochozoa</taxon>
        <taxon>Annelida</taxon>
        <taxon>Polychaeta</taxon>
        <taxon>Sedentaria</taxon>
        <taxon>Canalipalpata</taxon>
        <taxon>Terebellida</taxon>
        <taxon>Terebelliformia</taxon>
        <taxon>Alvinellidae</taxon>
        <taxon>Paralvinella</taxon>
    </lineage>
</organism>
<dbReference type="PANTHER" id="PTHR23167:SF46">
    <property type="entry name" value="EPS15 HOMOLOGY DOMAIN CONTAINING PROTEIN-BINDING PROTEIN 1, ISOFORM F"/>
    <property type="match status" value="1"/>
</dbReference>
<feature type="region of interest" description="Disordered" evidence="1">
    <location>
        <begin position="411"/>
        <end position="460"/>
    </location>
</feature>
<evidence type="ECO:0000259" key="2">
    <source>
        <dbReference type="PROSITE" id="PS51840"/>
    </source>
</evidence>
<evidence type="ECO:0000313" key="4">
    <source>
        <dbReference type="Proteomes" id="UP001208570"/>
    </source>
</evidence>
<dbReference type="PANTHER" id="PTHR23167">
    <property type="entry name" value="CALPONIN HOMOLOGY DOMAIN-CONTAINING PROTEIN DDB_G0272472-RELATED"/>
    <property type="match status" value="1"/>
</dbReference>
<proteinExistence type="predicted"/>
<feature type="compositionally biased region" description="Low complexity" evidence="1">
    <location>
        <begin position="370"/>
        <end position="385"/>
    </location>
</feature>
<feature type="region of interest" description="Disordered" evidence="1">
    <location>
        <begin position="353"/>
        <end position="390"/>
    </location>
</feature>
<dbReference type="InterPro" id="IPR019448">
    <property type="entry name" value="NT-C2"/>
</dbReference>
<accession>A0AAD9KDF2</accession>
<name>A0AAD9KDF2_9ANNE</name>
<sequence>MSVWKRLQRVGKRAAKFQFTASYQELTVDVTKKWQPNKLRVVWTRRSRRKTTELHPWEPTIEDPYHGMVIWPVPENIEITVTLFRDPRQTQFEDKDWTFIIEDQDKKGRHKILASKSINMAEYASHIPSQSEVTISLKPMSKKVVAASLTFTMSCVFLREGKATDEDMQSIASLMSIDKSNDIGNINDVEEELSDNEMTSKINELAAKFGLLGEALDDDFGGKTPIFDKSKPQLSDSTSTSTSTPTPTVTGIVHNLEGATAELAGNHLLESGDASQSKSYNPFDLDKETIRNGEVKTPHYPAESAENTGSSLNPFEVENGGNDGEKAVVCNISEKRTDSVQECVGMKAVNGDSKVAASPLDPNLEEKNNLKNTSLASKSSSSVSPKKSKAWAGFSSTTLAGFKGPISDKDAVSSGIPSIGEPQATSTPQRDNAEKNKYNSSSPSPPVTEVAQMSGKGDRRLLEPLDLNKTRHSMMLSSSLCRMIFDLGILELYDMPSVLCELHYRVYCWKK</sequence>
<comment type="caution">
    <text evidence="3">The sequence shown here is derived from an EMBL/GenBank/DDBJ whole genome shotgun (WGS) entry which is preliminary data.</text>
</comment>
<evidence type="ECO:0000256" key="1">
    <source>
        <dbReference type="SAM" id="MobiDB-lite"/>
    </source>
</evidence>
<dbReference type="Pfam" id="PF10358">
    <property type="entry name" value="NT-C2"/>
    <property type="match status" value="1"/>
</dbReference>
<dbReference type="InterPro" id="IPR050540">
    <property type="entry name" value="F-actin_Monoox_Mical"/>
</dbReference>
<dbReference type="EMBL" id="JAODUP010000008">
    <property type="protein sequence ID" value="KAK2169623.1"/>
    <property type="molecule type" value="Genomic_DNA"/>
</dbReference>